<keyword evidence="4" id="KW-0032">Aminotransferase</keyword>
<dbReference type="GO" id="GO:0000271">
    <property type="term" value="P:polysaccharide biosynthetic process"/>
    <property type="evidence" value="ECO:0007669"/>
    <property type="project" value="TreeGrafter"/>
</dbReference>
<dbReference type="PIRSF" id="PIRSF000390">
    <property type="entry name" value="PLP_StrS"/>
    <property type="match status" value="1"/>
</dbReference>
<evidence type="ECO:0000313" key="4">
    <source>
        <dbReference type="EMBL" id="RHF57641.1"/>
    </source>
</evidence>
<feature type="modified residue" description="N6-(pyridoxal phosphate)lysine" evidence="2">
    <location>
        <position position="196"/>
    </location>
</feature>
<accession>A0A414P1U2</accession>
<dbReference type="InterPro" id="IPR015424">
    <property type="entry name" value="PyrdxlP-dep_Trfase"/>
</dbReference>
<dbReference type="EMBL" id="QRHG01000040">
    <property type="protein sequence ID" value="RHF57641.1"/>
    <property type="molecule type" value="Genomic_DNA"/>
</dbReference>
<keyword evidence="2 3" id="KW-0663">Pyridoxal phosphate</keyword>
<proteinExistence type="inferred from homology"/>
<keyword evidence="4" id="KW-0808">Transferase</keyword>
<organism evidence="4 5">
    <name type="scientific">[Ruminococcus] lactaris</name>
    <dbReference type="NCBI Taxonomy" id="46228"/>
    <lineage>
        <taxon>Bacteria</taxon>
        <taxon>Bacillati</taxon>
        <taxon>Bacillota</taxon>
        <taxon>Clostridia</taxon>
        <taxon>Lachnospirales</taxon>
        <taxon>Lachnospiraceae</taxon>
        <taxon>Mediterraneibacter</taxon>
    </lineage>
</organism>
<evidence type="ECO:0000313" key="5">
    <source>
        <dbReference type="Proteomes" id="UP000284902"/>
    </source>
</evidence>
<dbReference type="RefSeq" id="WP_118213167.1">
    <property type="nucleotide sequence ID" value="NZ_CAUBJD010000029.1"/>
</dbReference>
<dbReference type="CDD" id="cd00616">
    <property type="entry name" value="AHBA_syn"/>
    <property type="match status" value="1"/>
</dbReference>
<dbReference type="GO" id="GO:0030170">
    <property type="term" value="F:pyridoxal phosphate binding"/>
    <property type="evidence" value="ECO:0007669"/>
    <property type="project" value="TreeGrafter"/>
</dbReference>
<comment type="similarity">
    <text evidence="3">Belongs to the DegT/DnrJ/EryC1 family.</text>
</comment>
<dbReference type="Gene3D" id="3.40.640.10">
    <property type="entry name" value="Type I PLP-dependent aspartate aminotransferase-like (Major domain)"/>
    <property type="match status" value="1"/>
</dbReference>
<evidence type="ECO:0000256" key="1">
    <source>
        <dbReference type="PIRSR" id="PIRSR000390-1"/>
    </source>
</evidence>
<name>A0A414P1U2_9FIRM</name>
<dbReference type="Gene3D" id="3.90.1150.10">
    <property type="entry name" value="Aspartate Aminotransferase, domain 1"/>
    <property type="match status" value="1"/>
</dbReference>
<dbReference type="PANTHER" id="PTHR30244:SF34">
    <property type="entry name" value="DTDP-4-AMINO-4,6-DIDEOXYGALACTOSE TRANSAMINASE"/>
    <property type="match status" value="1"/>
</dbReference>
<dbReference type="InterPro" id="IPR015422">
    <property type="entry name" value="PyrdxlP-dep_Trfase_small"/>
</dbReference>
<dbReference type="Pfam" id="PF01041">
    <property type="entry name" value="DegT_DnrJ_EryC1"/>
    <property type="match status" value="1"/>
</dbReference>
<dbReference type="InterPro" id="IPR000653">
    <property type="entry name" value="DegT/StrS_aminotransferase"/>
</dbReference>
<feature type="active site" description="Proton acceptor" evidence="1">
    <location>
        <position position="196"/>
    </location>
</feature>
<evidence type="ECO:0000256" key="3">
    <source>
        <dbReference type="RuleBase" id="RU004508"/>
    </source>
</evidence>
<comment type="caution">
    <text evidence="4">The sequence shown here is derived from an EMBL/GenBank/DDBJ whole genome shotgun (WGS) entry which is preliminary data.</text>
</comment>
<protein>
    <submittedName>
        <fullName evidence="4">Aminotransferase class V-fold PLP-dependent enzyme</fullName>
    </submittedName>
</protein>
<reference evidence="4 5" key="1">
    <citation type="submission" date="2018-08" db="EMBL/GenBank/DDBJ databases">
        <title>A genome reference for cultivated species of the human gut microbiota.</title>
        <authorList>
            <person name="Zou Y."/>
            <person name="Xue W."/>
            <person name="Luo G."/>
        </authorList>
    </citation>
    <scope>NUCLEOTIDE SEQUENCE [LARGE SCALE GENOMIC DNA]</scope>
    <source>
        <strain evidence="4 5">AM25-1LB</strain>
    </source>
</reference>
<dbReference type="SUPFAM" id="SSF53383">
    <property type="entry name" value="PLP-dependent transferases"/>
    <property type="match status" value="1"/>
</dbReference>
<dbReference type="PANTHER" id="PTHR30244">
    <property type="entry name" value="TRANSAMINASE"/>
    <property type="match status" value="1"/>
</dbReference>
<sequence>MFKESEQIEKFEPKVWLSSPTMHGEEFEFLKEAYETNWMSTVGRNIDEVERQMAEIIGCKYAVGLSAGTAALHLAMKLAGVKKGMKVFCSDLTFDATVNPVIYEGGVPVFIDTEYDTWNMDPVALEKAFELYPDVRVVVVAHLYGTPGKIDEIRAICEKHNALIVEDAAESLGAKYKEVQTGTFGDIGCISFNGNKIITGSSGGMLLTNDLEAAEKAKKWSTQSREDAPWYQHEELGYNYRMSNVIAGVVRGQIPHLEEHIAQKKAIYERYKEGFKDLPVQMNPYDSEKSEPNYWLSCILINEEAMCKQVRGEKDALYVPEHGKSCPTEILEKLAEYNAEGRPIWKPMHMQPIYRMNGFVTRDGDGRARTNAYIAGSEKDCDGCPFDKGMDIFDRGLCLPSDNKMTAEQQNVIIEIIKSCFQ</sequence>
<dbReference type="InterPro" id="IPR015421">
    <property type="entry name" value="PyrdxlP-dep_Trfase_major"/>
</dbReference>
<dbReference type="AlphaFoldDB" id="A0A414P1U2"/>
<dbReference type="Proteomes" id="UP000284902">
    <property type="component" value="Unassembled WGS sequence"/>
</dbReference>
<evidence type="ECO:0000256" key="2">
    <source>
        <dbReference type="PIRSR" id="PIRSR000390-2"/>
    </source>
</evidence>
<gene>
    <name evidence="4" type="ORF">DW672_11725</name>
</gene>
<dbReference type="GO" id="GO:0008483">
    <property type="term" value="F:transaminase activity"/>
    <property type="evidence" value="ECO:0007669"/>
    <property type="project" value="UniProtKB-KW"/>
</dbReference>